<evidence type="ECO:0000313" key="1">
    <source>
        <dbReference type="EMBL" id="CAI5787098.1"/>
    </source>
</evidence>
<gene>
    <name evidence="1" type="ORF">PODLI_1B015028</name>
</gene>
<reference evidence="1" key="1">
    <citation type="submission" date="2022-12" db="EMBL/GenBank/DDBJ databases">
        <authorList>
            <person name="Alioto T."/>
            <person name="Alioto T."/>
            <person name="Gomez Garrido J."/>
        </authorList>
    </citation>
    <scope>NUCLEOTIDE SEQUENCE</scope>
</reference>
<evidence type="ECO:0000313" key="2">
    <source>
        <dbReference type="Proteomes" id="UP001178461"/>
    </source>
</evidence>
<dbReference type="AlphaFoldDB" id="A0AA35L0X6"/>
<keyword evidence="2" id="KW-1185">Reference proteome</keyword>
<protein>
    <submittedName>
        <fullName evidence="1">Uncharacterized protein</fullName>
    </submittedName>
</protein>
<dbReference type="EMBL" id="OX395136">
    <property type="protein sequence ID" value="CAI5787098.1"/>
    <property type="molecule type" value="Genomic_DNA"/>
</dbReference>
<dbReference type="Proteomes" id="UP001178461">
    <property type="component" value="Chromosome 11"/>
</dbReference>
<proteinExistence type="predicted"/>
<sequence>MRQTEAATSGSRIPWGSTTTFAPSLPLGLHHGSGFQQNLARSHWKPLQPHDPSCPLALLLDMECSLLESPDPVQRP</sequence>
<organism evidence="1 2">
    <name type="scientific">Podarcis lilfordi</name>
    <name type="common">Lilford's wall lizard</name>
    <dbReference type="NCBI Taxonomy" id="74358"/>
    <lineage>
        <taxon>Eukaryota</taxon>
        <taxon>Metazoa</taxon>
        <taxon>Chordata</taxon>
        <taxon>Craniata</taxon>
        <taxon>Vertebrata</taxon>
        <taxon>Euteleostomi</taxon>
        <taxon>Lepidosauria</taxon>
        <taxon>Squamata</taxon>
        <taxon>Bifurcata</taxon>
        <taxon>Unidentata</taxon>
        <taxon>Episquamata</taxon>
        <taxon>Laterata</taxon>
        <taxon>Lacertibaenia</taxon>
        <taxon>Lacertidae</taxon>
        <taxon>Podarcis</taxon>
    </lineage>
</organism>
<accession>A0AA35L0X6</accession>
<name>A0AA35L0X6_9SAUR</name>